<comment type="cofactor">
    <cofactor evidence="1">
        <name>[4Fe-4S] cluster</name>
        <dbReference type="ChEBI" id="CHEBI:49883"/>
    </cofactor>
</comment>
<comment type="caution">
    <text evidence="8">The sequence shown here is derived from an EMBL/GenBank/DDBJ whole genome shotgun (WGS) entry which is preliminary data.</text>
</comment>
<sequence>MLPKLKLSYYNFFVPYEKEQLYIIYNSLSNSMIQLDWETGKRVSKLNSMEIHYLDGEVIEMLMKYGMVISSDIDEFDVVADRANANREKCDRSDTLFMVIAPTNMCNMNCPYCYQGDKSATNKDTKYLGKENMDALKKFVEDTVYKPHAEPIKKIRIEWFGGEPLVRKKTVEEFSEFIIKLADENDIDFKANIITNGSLLDAETWEMLERCRITDLQITIDGNKEMHDTMRVYLNGKGTYNKIMDNLAIMPDNKFHITIRINGDRKVFDGLSYMFDDLEERGLWPQKSNLIDFEWAPKFYNYLGYNQDKDIYYTSYDYQKSREDFSLLKLKHYNNWAEKNDKRTRKLRVAYPSFAEFYCGTVESPNSVSIDDGGYVHKCYNTINDTDMRVQHISEFDVKKEGMEHYRKFDKTKEADCRTCKVLPICEESCNMRFVSKAESKLCSAWKYFMDERMISIFEQNFSSQDEKPAPSQIVARSGSVEVC</sequence>
<dbReference type="InterPro" id="IPR013785">
    <property type="entry name" value="Aldolase_TIM"/>
</dbReference>
<dbReference type="CDD" id="cd01335">
    <property type="entry name" value="Radical_SAM"/>
    <property type="match status" value="1"/>
</dbReference>
<gene>
    <name evidence="8" type="ORF">U6A24_09215</name>
</gene>
<dbReference type="SFLD" id="SFLDS00029">
    <property type="entry name" value="Radical_SAM"/>
    <property type="match status" value="1"/>
</dbReference>
<organism evidence="8 9">
    <name type="scientific">Aquimarina gracilis</name>
    <dbReference type="NCBI Taxonomy" id="874422"/>
    <lineage>
        <taxon>Bacteria</taxon>
        <taxon>Pseudomonadati</taxon>
        <taxon>Bacteroidota</taxon>
        <taxon>Flavobacteriia</taxon>
        <taxon>Flavobacteriales</taxon>
        <taxon>Flavobacteriaceae</taxon>
        <taxon>Aquimarina</taxon>
    </lineage>
</organism>
<evidence type="ECO:0000256" key="2">
    <source>
        <dbReference type="ARBA" id="ARBA00022485"/>
    </source>
</evidence>
<keyword evidence="3" id="KW-0949">S-adenosyl-L-methionine</keyword>
<evidence type="ECO:0000256" key="4">
    <source>
        <dbReference type="ARBA" id="ARBA00022723"/>
    </source>
</evidence>
<dbReference type="Pfam" id="PF04055">
    <property type="entry name" value="Radical_SAM"/>
    <property type="match status" value="1"/>
</dbReference>
<dbReference type="InterPro" id="IPR058240">
    <property type="entry name" value="rSAM_sf"/>
</dbReference>
<dbReference type="RefSeq" id="WP_324179670.1">
    <property type="nucleotide sequence ID" value="NZ_BAABAW010000007.1"/>
</dbReference>
<dbReference type="PANTHER" id="PTHR43787:SF3">
    <property type="entry name" value="ARYLSULFATASE REGULATORY PROTEIN"/>
    <property type="match status" value="1"/>
</dbReference>
<evidence type="ECO:0000313" key="9">
    <source>
        <dbReference type="Proteomes" id="UP001327027"/>
    </source>
</evidence>
<feature type="domain" description="Radical SAM core" evidence="7">
    <location>
        <begin position="101"/>
        <end position="263"/>
    </location>
</feature>
<dbReference type="NCBIfam" id="TIGR04085">
    <property type="entry name" value="rSAM_more_4Fe4S"/>
    <property type="match status" value="1"/>
</dbReference>
<dbReference type="InterPro" id="IPR007197">
    <property type="entry name" value="rSAM"/>
</dbReference>
<evidence type="ECO:0000259" key="7">
    <source>
        <dbReference type="Pfam" id="PF04055"/>
    </source>
</evidence>
<accession>A0ABU5ZUG7</accession>
<evidence type="ECO:0000256" key="1">
    <source>
        <dbReference type="ARBA" id="ARBA00001966"/>
    </source>
</evidence>
<protein>
    <submittedName>
        <fullName evidence="8">Radical SAM protein</fullName>
    </submittedName>
</protein>
<evidence type="ECO:0000256" key="6">
    <source>
        <dbReference type="ARBA" id="ARBA00023014"/>
    </source>
</evidence>
<reference evidence="8 9" key="1">
    <citation type="journal article" date="2013" name="Int. J. Syst. Evol. Microbiol.">
        <title>Aquimarina gracilis sp. nov., isolated from the gut microflora of a mussel, Mytilus coruscus, and emended description of Aquimarina spongiae.</title>
        <authorList>
            <person name="Park S.C."/>
            <person name="Choe H.N."/>
            <person name="Baik K.S."/>
            <person name="Seong C.N."/>
        </authorList>
    </citation>
    <scope>NUCLEOTIDE SEQUENCE [LARGE SCALE GENOMIC DNA]</scope>
    <source>
        <strain evidence="8 9">PSC32</strain>
    </source>
</reference>
<keyword evidence="9" id="KW-1185">Reference proteome</keyword>
<dbReference type="Gene3D" id="3.20.20.70">
    <property type="entry name" value="Aldolase class I"/>
    <property type="match status" value="1"/>
</dbReference>
<dbReference type="InterPro" id="IPR023885">
    <property type="entry name" value="4Fe4S-binding_SPASM_dom"/>
</dbReference>
<keyword evidence="6" id="KW-0411">Iron-sulfur</keyword>
<keyword evidence="4" id="KW-0479">Metal-binding</keyword>
<proteinExistence type="predicted"/>
<keyword evidence="2" id="KW-0004">4Fe-4S</keyword>
<name>A0ABU5ZUG7_9FLAO</name>
<keyword evidence="5" id="KW-0408">Iron</keyword>
<dbReference type="EMBL" id="JAYKLX010000004">
    <property type="protein sequence ID" value="MEB3345638.1"/>
    <property type="molecule type" value="Genomic_DNA"/>
</dbReference>
<dbReference type="SFLD" id="SFLDG01067">
    <property type="entry name" value="SPASM/twitch_domain_containing"/>
    <property type="match status" value="1"/>
</dbReference>
<dbReference type="PANTHER" id="PTHR43787">
    <property type="entry name" value="FEMO COFACTOR BIOSYNTHESIS PROTEIN NIFB-RELATED"/>
    <property type="match status" value="1"/>
</dbReference>
<evidence type="ECO:0000313" key="8">
    <source>
        <dbReference type="EMBL" id="MEB3345638.1"/>
    </source>
</evidence>
<evidence type="ECO:0000256" key="5">
    <source>
        <dbReference type="ARBA" id="ARBA00023004"/>
    </source>
</evidence>
<dbReference type="Proteomes" id="UP001327027">
    <property type="component" value="Unassembled WGS sequence"/>
</dbReference>
<dbReference type="SUPFAM" id="SSF102114">
    <property type="entry name" value="Radical SAM enzymes"/>
    <property type="match status" value="1"/>
</dbReference>
<evidence type="ECO:0000256" key="3">
    <source>
        <dbReference type="ARBA" id="ARBA00022691"/>
    </source>
</evidence>